<name>A0ABN7JCP7_9HYPH</name>
<dbReference type="SUPFAM" id="SSF51316">
    <property type="entry name" value="Mss4-like"/>
    <property type="match status" value="1"/>
</dbReference>
<keyword evidence="7" id="KW-1185">Reference proteome</keyword>
<evidence type="ECO:0000256" key="2">
    <source>
        <dbReference type="ARBA" id="ARBA00022723"/>
    </source>
</evidence>
<dbReference type="RefSeq" id="WP_142586641.1">
    <property type="nucleotide sequence ID" value="NZ_CABFWE030000001.1"/>
</dbReference>
<evidence type="ECO:0000256" key="4">
    <source>
        <dbReference type="ARBA" id="ARBA00023239"/>
    </source>
</evidence>
<evidence type="ECO:0000313" key="7">
    <source>
        <dbReference type="Proteomes" id="UP000601041"/>
    </source>
</evidence>
<dbReference type="InterPro" id="IPR011057">
    <property type="entry name" value="Mss4-like_sf"/>
</dbReference>
<comment type="similarity">
    <text evidence="1">Belongs to the Gfa family.</text>
</comment>
<dbReference type="Pfam" id="PF04828">
    <property type="entry name" value="GFA"/>
    <property type="match status" value="1"/>
</dbReference>
<evidence type="ECO:0000313" key="6">
    <source>
        <dbReference type="EMBL" id="CAD7023909.1"/>
    </source>
</evidence>
<dbReference type="Gene3D" id="3.90.1590.10">
    <property type="entry name" value="glutathione-dependent formaldehyde- activating enzyme (gfa)"/>
    <property type="match status" value="1"/>
</dbReference>
<protein>
    <submittedName>
        <fullName evidence="6">GFA family protein</fullName>
    </submittedName>
</protein>
<proteinExistence type="inferred from homology"/>
<gene>
    <name evidence="6" type="ORF">RHAB21_00386</name>
</gene>
<dbReference type="Proteomes" id="UP000601041">
    <property type="component" value="Unassembled WGS sequence"/>
</dbReference>
<evidence type="ECO:0000256" key="1">
    <source>
        <dbReference type="ARBA" id="ARBA00005495"/>
    </source>
</evidence>
<dbReference type="PANTHER" id="PTHR33337">
    <property type="entry name" value="GFA DOMAIN-CONTAINING PROTEIN"/>
    <property type="match status" value="1"/>
</dbReference>
<keyword evidence="4" id="KW-0456">Lyase</keyword>
<evidence type="ECO:0000256" key="3">
    <source>
        <dbReference type="ARBA" id="ARBA00022833"/>
    </source>
</evidence>
<dbReference type="PROSITE" id="PS51891">
    <property type="entry name" value="CENP_V_GFA"/>
    <property type="match status" value="1"/>
</dbReference>
<dbReference type="PANTHER" id="PTHR33337:SF40">
    <property type="entry name" value="CENP-V_GFA DOMAIN-CONTAINING PROTEIN-RELATED"/>
    <property type="match status" value="1"/>
</dbReference>
<evidence type="ECO:0000259" key="5">
    <source>
        <dbReference type="PROSITE" id="PS51891"/>
    </source>
</evidence>
<keyword evidence="3" id="KW-0862">Zinc</keyword>
<dbReference type="EMBL" id="CABFWE030000001">
    <property type="protein sequence ID" value="CAD7023909.1"/>
    <property type="molecule type" value="Genomic_DNA"/>
</dbReference>
<keyword evidence="2" id="KW-0479">Metal-binding</keyword>
<dbReference type="InterPro" id="IPR006913">
    <property type="entry name" value="CENP-V/GFA"/>
</dbReference>
<reference evidence="6 7" key="1">
    <citation type="submission" date="2020-11" db="EMBL/GenBank/DDBJ databases">
        <authorList>
            <person name="Lassalle F."/>
        </authorList>
    </citation>
    <scope>NUCLEOTIDE SEQUENCE [LARGE SCALE GENOMIC DNA]</scope>
    <source>
        <strain evidence="6 7">AB21</strain>
    </source>
</reference>
<accession>A0ABN7JCP7</accession>
<organism evidence="6 7">
    <name type="scientific">Pseudorhizobium halotolerans</name>
    <dbReference type="NCBI Taxonomy" id="1233081"/>
    <lineage>
        <taxon>Bacteria</taxon>
        <taxon>Pseudomonadati</taxon>
        <taxon>Pseudomonadota</taxon>
        <taxon>Alphaproteobacteria</taxon>
        <taxon>Hyphomicrobiales</taxon>
        <taxon>Rhizobiaceae</taxon>
        <taxon>Rhizobium/Agrobacterium group</taxon>
        <taxon>Pseudorhizobium</taxon>
    </lineage>
</organism>
<sequence length="124" mass="13848">MIIRSGRCLCGEVTYSVKGPPLRVGLCHCLDCRKESGSSFVTFAVWPGHAFESSGELAVFEGRGFCRTCGSRMFNPGEGEVEIRVGSLDMAPTDLEPTYEIWIKRREDWLPPIGTAEQFAEDRR</sequence>
<comment type="caution">
    <text evidence="6">The sequence shown here is derived from an EMBL/GenBank/DDBJ whole genome shotgun (WGS) entry which is preliminary data.</text>
</comment>
<feature type="domain" description="CENP-V/GFA" evidence="5">
    <location>
        <begin position="4"/>
        <end position="100"/>
    </location>
</feature>